<dbReference type="GO" id="GO:0004177">
    <property type="term" value="F:aminopeptidase activity"/>
    <property type="evidence" value="ECO:0007669"/>
    <property type="project" value="TreeGrafter"/>
</dbReference>
<dbReference type="Gene3D" id="3.40.390.10">
    <property type="entry name" value="Collagenase (Catalytic Domain)"/>
    <property type="match status" value="1"/>
</dbReference>
<dbReference type="RefSeq" id="WP_207395206.1">
    <property type="nucleotide sequence ID" value="NZ_JABRWO010000002.1"/>
</dbReference>
<evidence type="ECO:0000313" key="2">
    <source>
        <dbReference type="Proteomes" id="UP000551616"/>
    </source>
</evidence>
<dbReference type="GO" id="GO:0008237">
    <property type="term" value="F:metallopeptidase activity"/>
    <property type="evidence" value="ECO:0007669"/>
    <property type="project" value="InterPro"/>
</dbReference>
<dbReference type="Proteomes" id="UP000551616">
    <property type="component" value="Unassembled WGS sequence"/>
</dbReference>
<protein>
    <submittedName>
        <fullName evidence="1">Protein MtfA</fullName>
    </submittedName>
</protein>
<accession>A0A7V8V2K0</accession>
<evidence type="ECO:0000313" key="1">
    <source>
        <dbReference type="EMBL" id="MBA2113716.1"/>
    </source>
</evidence>
<dbReference type="InterPro" id="IPR024079">
    <property type="entry name" value="MetalloPept_cat_dom_sf"/>
</dbReference>
<sequence>MLFSWFKSRSRRRIKEAAFPEPWRQILVDNLWQYARLTSDEKTSLHQSMAVLLQEKNWEGCNGFHVDEETKVLVAAQVGLLTLGLEDEYFDNVLSILIYPTAYRATSQSSPGAGIIIEGQSDRLGEAWYRGPVILTHPDIVDGAQSTHGGRNLVMHEFAHQIDMLNGRVADGIPPIDSHEEVERWNHCFEHTYQQLVEDCQRGRSALVDCYGATNKAECFAVLSETFFQQPQRIAQNDPDMFQALCGYYRQDPQRWQN</sequence>
<dbReference type="Pfam" id="PF06167">
    <property type="entry name" value="Peptidase_M90"/>
    <property type="match status" value="1"/>
</dbReference>
<proteinExistence type="predicted"/>
<keyword evidence="2" id="KW-1185">Reference proteome</keyword>
<dbReference type="InterPro" id="IPR010384">
    <property type="entry name" value="MtfA_fam"/>
</dbReference>
<name>A0A7V8V2K0_9BACT</name>
<dbReference type="PANTHER" id="PTHR30164:SF2">
    <property type="entry name" value="PROTEIN MTFA"/>
    <property type="match status" value="1"/>
</dbReference>
<dbReference type="InterPro" id="IPR042252">
    <property type="entry name" value="MtfA_N"/>
</dbReference>
<reference evidence="1 2" key="1">
    <citation type="submission" date="2020-05" db="EMBL/GenBank/DDBJ databases">
        <title>Bremerella alba sp. nov., a novel planctomycete isolated from the surface of the macroalga Fucus spiralis.</title>
        <authorList>
            <person name="Godinho O."/>
            <person name="Botelho R."/>
            <person name="Albuquerque L."/>
            <person name="Wiegand S."/>
            <person name="Da Costa M.S."/>
            <person name="Lobo-Da-Cunha A."/>
            <person name="Jogler C."/>
            <person name="Lage O.M."/>
        </authorList>
    </citation>
    <scope>NUCLEOTIDE SEQUENCE [LARGE SCALE GENOMIC DNA]</scope>
    <source>
        <strain evidence="1 2">FF15</strain>
    </source>
</reference>
<dbReference type="GO" id="GO:0005829">
    <property type="term" value="C:cytosol"/>
    <property type="evidence" value="ECO:0007669"/>
    <property type="project" value="TreeGrafter"/>
</dbReference>
<dbReference type="Gene3D" id="1.10.472.150">
    <property type="entry name" value="Glucose-regulated metallo-peptidase M90, N-terminal domain"/>
    <property type="match status" value="1"/>
</dbReference>
<dbReference type="CDD" id="cd20169">
    <property type="entry name" value="Peptidase_M90_mtfA"/>
    <property type="match status" value="1"/>
</dbReference>
<dbReference type="EMBL" id="JABRWO010000002">
    <property type="protein sequence ID" value="MBA2113716.1"/>
    <property type="molecule type" value="Genomic_DNA"/>
</dbReference>
<comment type="caution">
    <text evidence="1">The sequence shown here is derived from an EMBL/GenBank/DDBJ whole genome shotgun (WGS) entry which is preliminary data.</text>
</comment>
<dbReference type="SUPFAM" id="SSF55486">
    <property type="entry name" value="Metalloproteases ('zincins'), catalytic domain"/>
    <property type="match status" value="1"/>
</dbReference>
<dbReference type="PANTHER" id="PTHR30164">
    <property type="entry name" value="MTFA PEPTIDASE"/>
    <property type="match status" value="1"/>
</dbReference>
<dbReference type="AlphaFoldDB" id="A0A7V8V2K0"/>
<organism evidence="1 2">
    <name type="scientific">Bremerella alba</name>
    <dbReference type="NCBI Taxonomy" id="980252"/>
    <lineage>
        <taxon>Bacteria</taxon>
        <taxon>Pseudomonadati</taxon>
        <taxon>Planctomycetota</taxon>
        <taxon>Planctomycetia</taxon>
        <taxon>Pirellulales</taxon>
        <taxon>Pirellulaceae</taxon>
        <taxon>Bremerella</taxon>
    </lineage>
</organism>
<gene>
    <name evidence="1" type="primary">mtfA</name>
    <name evidence="1" type="ORF">HOV93_08670</name>
</gene>